<reference evidence="2" key="1">
    <citation type="journal article" date="2019" name="Int. J. Syst. Evol. Microbiol.">
        <title>The Global Catalogue of Microorganisms (GCM) 10K type strain sequencing project: providing services to taxonomists for standard genome sequencing and annotation.</title>
        <authorList>
            <consortium name="The Broad Institute Genomics Platform"/>
            <consortium name="The Broad Institute Genome Sequencing Center for Infectious Disease"/>
            <person name="Wu L."/>
            <person name="Ma J."/>
        </authorList>
    </citation>
    <scope>NUCLEOTIDE SEQUENCE [LARGE SCALE GENOMIC DNA]</scope>
    <source>
        <strain evidence="2">JCM 15614</strain>
    </source>
</reference>
<proteinExistence type="predicted"/>
<comment type="caution">
    <text evidence="1">The sequence shown here is derived from an EMBL/GenBank/DDBJ whole genome shotgun (WGS) entry which is preliminary data.</text>
</comment>
<organism evidence="1 2">
    <name type="scientific">Blastococcus jejuensis</name>
    <dbReference type="NCBI Taxonomy" id="351224"/>
    <lineage>
        <taxon>Bacteria</taxon>
        <taxon>Bacillati</taxon>
        <taxon>Actinomycetota</taxon>
        <taxon>Actinomycetes</taxon>
        <taxon>Geodermatophilales</taxon>
        <taxon>Geodermatophilaceae</taxon>
        <taxon>Blastococcus</taxon>
    </lineage>
</organism>
<dbReference type="EMBL" id="BAAAVV010000007">
    <property type="protein sequence ID" value="GAA3175292.1"/>
    <property type="molecule type" value="Genomic_DNA"/>
</dbReference>
<sequence>MGYLLAGHADIPGERAHWGADSISVLLDGWFSTAVPDGVVLGRRCGRARGPCHSTWGSAAGSRPSGA</sequence>
<dbReference type="Proteomes" id="UP001499924">
    <property type="component" value="Unassembled WGS sequence"/>
</dbReference>
<evidence type="ECO:0000313" key="1">
    <source>
        <dbReference type="EMBL" id="GAA3175292.1"/>
    </source>
</evidence>
<name>A0ABP6PFP5_9ACTN</name>
<keyword evidence="2" id="KW-1185">Reference proteome</keyword>
<protein>
    <submittedName>
        <fullName evidence="1">Uncharacterized protein</fullName>
    </submittedName>
</protein>
<evidence type="ECO:0000313" key="2">
    <source>
        <dbReference type="Proteomes" id="UP001499924"/>
    </source>
</evidence>
<gene>
    <name evidence="1" type="ORF">GCM10010531_31150</name>
</gene>
<accession>A0ABP6PFP5</accession>